<feature type="compositionally biased region" description="Basic and acidic residues" evidence="1">
    <location>
        <begin position="27"/>
        <end position="42"/>
    </location>
</feature>
<dbReference type="Proteomes" id="UP000298663">
    <property type="component" value="Unassembled WGS sequence"/>
</dbReference>
<dbReference type="AlphaFoldDB" id="A0A4U5LVJ7"/>
<feature type="compositionally biased region" description="Basic residues" evidence="1">
    <location>
        <begin position="1"/>
        <end position="10"/>
    </location>
</feature>
<accession>A0A4U5LVJ7</accession>
<gene>
    <name evidence="2" type="ORF">L596_027461</name>
</gene>
<protein>
    <submittedName>
        <fullName evidence="2">Uncharacterized protein</fullName>
    </submittedName>
</protein>
<organism evidence="2 3">
    <name type="scientific">Steinernema carpocapsae</name>
    <name type="common">Entomopathogenic nematode</name>
    <dbReference type="NCBI Taxonomy" id="34508"/>
    <lineage>
        <taxon>Eukaryota</taxon>
        <taxon>Metazoa</taxon>
        <taxon>Ecdysozoa</taxon>
        <taxon>Nematoda</taxon>
        <taxon>Chromadorea</taxon>
        <taxon>Rhabditida</taxon>
        <taxon>Tylenchina</taxon>
        <taxon>Panagrolaimomorpha</taxon>
        <taxon>Strongyloidoidea</taxon>
        <taxon>Steinernematidae</taxon>
        <taxon>Steinernema</taxon>
    </lineage>
</organism>
<sequence length="125" mass="14107">MGRSTRKRLLRTLERRPSDGPNLKNSRKGEESCYHQERESARGRPILSGLTPPVPSKTIIADTKPQREQSGLTQRFKYDVTRDVTSNPFDGSKSQTALTMTMAYDIKADQWGVITKNHLAIHPKA</sequence>
<keyword evidence="3" id="KW-1185">Reference proteome</keyword>
<evidence type="ECO:0000313" key="3">
    <source>
        <dbReference type="Proteomes" id="UP000298663"/>
    </source>
</evidence>
<dbReference type="EMBL" id="AZBU02000011">
    <property type="protein sequence ID" value="TKR60170.1"/>
    <property type="molecule type" value="Genomic_DNA"/>
</dbReference>
<evidence type="ECO:0000256" key="1">
    <source>
        <dbReference type="SAM" id="MobiDB-lite"/>
    </source>
</evidence>
<feature type="region of interest" description="Disordered" evidence="1">
    <location>
        <begin position="1"/>
        <end position="72"/>
    </location>
</feature>
<name>A0A4U5LVJ7_STECR</name>
<evidence type="ECO:0000313" key="2">
    <source>
        <dbReference type="EMBL" id="TKR60170.1"/>
    </source>
</evidence>
<comment type="caution">
    <text evidence="2">The sequence shown here is derived from an EMBL/GenBank/DDBJ whole genome shotgun (WGS) entry which is preliminary data.</text>
</comment>
<reference evidence="2 3" key="1">
    <citation type="journal article" date="2015" name="Genome Biol.">
        <title>Comparative genomics of Steinernema reveals deeply conserved gene regulatory networks.</title>
        <authorList>
            <person name="Dillman A.R."/>
            <person name="Macchietto M."/>
            <person name="Porter C.F."/>
            <person name="Rogers A."/>
            <person name="Williams B."/>
            <person name="Antoshechkin I."/>
            <person name="Lee M.M."/>
            <person name="Goodwin Z."/>
            <person name="Lu X."/>
            <person name="Lewis E.E."/>
            <person name="Goodrich-Blair H."/>
            <person name="Stock S.P."/>
            <person name="Adams B.J."/>
            <person name="Sternberg P.W."/>
            <person name="Mortazavi A."/>
        </authorList>
    </citation>
    <scope>NUCLEOTIDE SEQUENCE [LARGE SCALE GENOMIC DNA]</scope>
    <source>
        <strain evidence="2 3">ALL</strain>
    </source>
</reference>
<proteinExistence type="predicted"/>
<reference evidence="2 3" key="2">
    <citation type="journal article" date="2019" name="G3 (Bethesda)">
        <title>Hybrid Assembly of the Genome of the Entomopathogenic Nematode Steinernema carpocapsae Identifies the X-Chromosome.</title>
        <authorList>
            <person name="Serra L."/>
            <person name="Macchietto M."/>
            <person name="Macias-Munoz A."/>
            <person name="McGill C.J."/>
            <person name="Rodriguez I.M."/>
            <person name="Rodriguez B."/>
            <person name="Murad R."/>
            <person name="Mortazavi A."/>
        </authorList>
    </citation>
    <scope>NUCLEOTIDE SEQUENCE [LARGE SCALE GENOMIC DNA]</scope>
    <source>
        <strain evidence="2 3">ALL</strain>
    </source>
</reference>